<evidence type="ECO:0000313" key="2">
    <source>
        <dbReference type="Proteomes" id="UP001442364"/>
    </source>
</evidence>
<gene>
    <name evidence="1" type="ORF">WMO14_06435</name>
</gene>
<accession>A0ABV1BUT4</accession>
<evidence type="ECO:0008006" key="3">
    <source>
        <dbReference type="Google" id="ProtNLM"/>
    </source>
</evidence>
<organism evidence="1 2">
    <name type="scientific">[Lactobacillus] rogosae</name>
    <dbReference type="NCBI Taxonomy" id="706562"/>
    <lineage>
        <taxon>Bacteria</taxon>
        <taxon>Bacillati</taxon>
        <taxon>Bacillota</taxon>
        <taxon>Clostridia</taxon>
        <taxon>Lachnospirales</taxon>
        <taxon>Lachnospiraceae</taxon>
        <taxon>Lachnospira</taxon>
    </lineage>
</organism>
<dbReference type="Proteomes" id="UP001442364">
    <property type="component" value="Unassembled WGS sequence"/>
</dbReference>
<evidence type="ECO:0000313" key="1">
    <source>
        <dbReference type="EMBL" id="MEQ2379513.1"/>
    </source>
</evidence>
<sequence length="60" mass="6984">MNSIKINYDKEELEIDGEKITKPFIVKVPYDDGYQRAKVFNHKNGWKAGEKLPCISITRN</sequence>
<proteinExistence type="predicted"/>
<dbReference type="EMBL" id="JBBMER010000004">
    <property type="protein sequence ID" value="MEQ2379513.1"/>
    <property type="molecule type" value="Genomic_DNA"/>
</dbReference>
<protein>
    <recommendedName>
        <fullName evidence="3">DUF2969 domain-containing protein</fullName>
    </recommendedName>
</protein>
<dbReference type="RefSeq" id="WP_349153498.1">
    <property type="nucleotide sequence ID" value="NZ_JBBMER010000004.1"/>
</dbReference>
<keyword evidence="2" id="KW-1185">Reference proteome</keyword>
<reference evidence="1 2" key="1">
    <citation type="submission" date="2024-03" db="EMBL/GenBank/DDBJ databases">
        <title>Human intestinal bacterial collection.</title>
        <authorList>
            <person name="Pauvert C."/>
            <person name="Hitch T.C.A."/>
            <person name="Clavel T."/>
        </authorList>
    </citation>
    <scope>NUCLEOTIDE SEQUENCE [LARGE SCALE GENOMIC DNA]</scope>
    <source>
        <strain evidence="1 2">CLA-AA-H255</strain>
    </source>
</reference>
<name>A0ABV1BUT4_9FIRM</name>
<comment type="caution">
    <text evidence="1">The sequence shown here is derived from an EMBL/GenBank/DDBJ whole genome shotgun (WGS) entry which is preliminary data.</text>
</comment>